<feature type="coiled-coil region" evidence="1">
    <location>
        <begin position="255"/>
        <end position="282"/>
    </location>
</feature>
<reference evidence="3" key="1">
    <citation type="journal article" date="2019" name="Int. J. Syst. Evol. Microbiol.">
        <title>The Global Catalogue of Microorganisms (GCM) 10K type strain sequencing project: providing services to taxonomists for standard genome sequencing and annotation.</title>
        <authorList>
            <consortium name="The Broad Institute Genomics Platform"/>
            <consortium name="The Broad Institute Genome Sequencing Center for Infectious Disease"/>
            <person name="Wu L."/>
            <person name="Ma J."/>
        </authorList>
    </citation>
    <scope>NUCLEOTIDE SEQUENCE [LARGE SCALE GENOMIC DNA]</scope>
    <source>
        <strain evidence="3">JCM 17525</strain>
    </source>
</reference>
<evidence type="ECO:0000256" key="1">
    <source>
        <dbReference type="SAM" id="Coils"/>
    </source>
</evidence>
<proteinExistence type="predicted"/>
<comment type="caution">
    <text evidence="2">The sequence shown here is derived from an EMBL/GenBank/DDBJ whole genome shotgun (WGS) entry which is preliminary data.</text>
</comment>
<name>A0ABP7H2D1_9FLAO</name>
<dbReference type="EMBL" id="BAABBI010000001">
    <property type="protein sequence ID" value="GAA3781063.1"/>
    <property type="molecule type" value="Genomic_DNA"/>
</dbReference>
<sequence>MTREELYNLVWFKPISAILKEYPISNSAFKNLCKENDIPLPENGYWQKLKHNKKVTIIPLPKWDKEIKDISLTEKLEGLSELNVLIKEIKNDKSLPLKVPENFTKTDKIIVRTKKYFSESAKIKYPKRIDEPKEGVFSISVSKSLERRAYLFADTLIKLVRARGHDVAIVTDHKYHDYNGTKLIIFGEYFNIRIREPDNRIMEKHERSDWMEAKYYPSGKLTLQYDRRIYGNTWSDTKTKLLEDKLPNILAFFEIRAKRKKKKRIEREIRHKEYERKRKIEEELKVNRNRELEAFKAVISNSSRWQKSMDLRNYIKTVESNALENDKLTQELKEWLQWVKDKADWYDPLIEKEDELFEEVDRDTLEVGRRYW</sequence>
<gene>
    <name evidence="2" type="ORF">GCM10022271_11660</name>
</gene>
<evidence type="ECO:0000313" key="3">
    <source>
        <dbReference type="Proteomes" id="UP001501456"/>
    </source>
</evidence>
<dbReference type="RefSeq" id="WP_344728261.1">
    <property type="nucleotide sequence ID" value="NZ_BAABBI010000001.1"/>
</dbReference>
<accession>A0ABP7H2D1</accession>
<protein>
    <submittedName>
        <fullName evidence="2">Uncharacterized protein</fullName>
    </submittedName>
</protein>
<organism evidence="2 3">
    <name type="scientific">Corallibacter vietnamensis</name>
    <dbReference type="NCBI Taxonomy" id="904130"/>
    <lineage>
        <taxon>Bacteria</taxon>
        <taxon>Pseudomonadati</taxon>
        <taxon>Bacteroidota</taxon>
        <taxon>Flavobacteriia</taxon>
        <taxon>Flavobacteriales</taxon>
        <taxon>Flavobacteriaceae</taxon>
        <taxon>Corallibacter</taxon>
    </lineage>
</organism>
<dbReference type="Proteomes" id="UP001501456">
    <property type="component" value="Unassembled WGS sequence"/>
</dbReference>
<keyword evidence="3" id="KW-1185">Reference proteome</keyword>
<evidence type="ECO:0000313" key="2">
    <source>
        <dbReference type="EMBL" id="GAA3781063.1"/>
    </source>
</evidence>
<keyword evidence="1" id="KW-0175">Coiled coil</keyword>